<keyword evidence="2" id="KW-1185">Reference proteome</keyword>
<protein>
    <submittedName>
        <fullName evidence="1">Uncharacterized protein</fullName>
    </submittedName>
</protein>
<proteinExistence type="predicted"/>
<evidence type="ECO:0000313" key="2">
    <source>
        <dbReference type="Proteomes" id="UP001177021"/>
    </source>
</evidence>
<comment type="caution">
    <text evidence="1">The sequence shown here is derived from an EMBL/GenBank/DDBJ whole genome shotgun (WGS) entry which is preliminary data.</text>
</comment>
<accession>A0ACB0JZX6</accession>
<sequence length="326" mass="37502">MISLREFLTQEGFNQKNKLSMETKEIISTSIPLPSSNSHDQKNIDCSNQKLEKGSLTLSFDCSASKKSNLKPLVSPDSRSEGPPMDAVAIRALTSIISDDYIGRYIKDDFFRKTIFEKCNSYLVRRRKNGSESDKENEILVNMKLSMKNIDKLVDDQKGTTKKDLRIKCLKNSIDLLTIIVSLNSNRLQDATTCGIPNSHLCACGELYMAIVYKLQNNNRVCARHLMQVFYDAPFFARTYLVPEFWEHLFLPQLLHLRIWYTEEVETISDSNESDGEKEKKMKYLRRVYNDKLDIGTVMFAVYYKQWLKVGTKEPPLPVVSLPSRP</sequence>
<reference evidence="1" key="1">
    <citation type="submission" date="2023-10" db="EMBL/GenBank/DDBJ databases">
        <authorList>
            <person name="Rodriguez Cubillos JULIANA M."/>
            <person name="De Vega J."/>
        </authorList>
    </citation>
    <scope>NUCLEOTIDE SEQUENCE</scope>
</reference>
<name>A0ACB0JZX6_TRIPR</name>
<evidence type="ECO:0000313" key="1">
    <source>
        <dbReference type="EMBL" id="CAJ2650345.1"/>
    </source>
</evidence>
<dbReference type="Proteomes" id="UP001177021">
    <property type="component" value="Unassembled WGS sequence"/>
</dbReference>
<dbReference type="EMBL" id="CASHSV030000109">
    <property type="protein sequence ID" value="CAJ2650345.1"/>
    <property type="molecule type" value="Genomic_DNA"/>
</dbReference>
<organism evidence="1 2">
    <name type="scientific">Trifolium pratense</name>
    <name type="common">Red clover</name>
    <dbReference type="NCBI Taxonomy" id="57577"/>
    <lineage>
        <taxon>Eukaryota</taxon>
        <taxon>Viridiplantae</taxon>
        <taxon>Streptophyta</taxon>
        <taxon>Embryophyta</taxon>
        <taxon>Tracheophyta</taxon>
        <taxon>Spermatophyta</taxon>
        <taxon>Magnoliopsida</taxon>
        <taxon>eudicotyledons</taxon>
        <taxon>Gunneridae</taxon>
        <taxon>Pentapetalae</taxon>
        <taxon>rosids</taxon>
        <taxon>fabids</taxon>
        <taxon>Fabales</taxon>
        <taxon>Fabaceae</taxon>
        <taxon>Papilionoideae</taxon>
        <taxon>50 kb inversion clade</taxon>
        <taxon>NPAAA clade</taxon>
        <taxon>Hologalegina</taxon>
        <taxon>IRL clade</taxon>
        <taxon>Trifolieae</taxon>
        <taxon>Trifolium</taxon>
    </lineage>
</organism>
<gene>
    <name evidence="1" type="ORF">MILVUS5_LOCUS18194</name>
</gene>